<evidence type="ECO:0000313" key="2">
    <source>
        <dbReference type="Proteomes" id="UP001396334"/>
    </source>
</evidence>
<organism evidence="1 2">
    <name type="scientific">Hibiscus sabdariffa</name>
    <name type="common">roselle</name>
    <dbReference type="NCBI Taxonomy" id="183260"/>
    <lineage>
        <taxon>Eukaryota</taxon>
        <taxon>Viridiplantae</taxon>
        <taxon>Streptophyta</taxon>
        <taxon>Embryophyta</taxon>
        <taxon>Tracheophyta</taxon>
        <taxon>Spermatophyta</taxon>
        <taxon>Magnoliopsida</taxon>
        <taxon>eudicotyledons</taxon>
        <taxon>Gunneridae</taxon>
        <taxon>Pentapetalae</taxon>
        <taxon>rosids</taxon>
        <taxon>malvids</taxon>
        <taxon>Malvales</taxon>
        <taxon>Malvaceae</taxon>
        <taxon>Malvoideae</taxon>
        <taxon>Hibiscus</taxon>
    </lineage>
</organism>
<dbReference type="Proteomes" id="UP001396334">
    <property type="component" value="Unassembled WGS sequence"/>
</dbReference>
<sequence>MPIPEHEALTVDLDPGSISKVSKLVGSSLVVQVQGSNPGNMATPNVDGVTLPPTCNSMLAETASTVPVVLPPAEVQAAALPMLPSKGLTDTTGNLAEGGVKRAATSHHRRSLPSLEGSKIENKDVARANKRKSHGSIVLLLQ</sequence>
<gene>
    <name evidence="1" type="ORF">V6N11_035358</name>
</gene>
<keyword evidence="2" id="KW-1185">Reference proteome</keyword>
<name>A0ABR2R071_9ROSI</name>
<protein>
    <submittedName>
        <fullName evidence="1">Uncharacterized protein</fullName>
    </submittedName>
</protein>
<proteinExistence type="predicted"/>
<evidence type="ECO:0000313" key="1">
    <source>
        <dbReference type="EMBL" id="KAK9006316.1"/>
    </source>
</evidence>
<comment type="caution">
    <text evidence="1">The sequence shown here is derived from an EMBL/GenBank/DDBJ whole genome shotgun (WGS) entry which is preliminary data.</text>
</comment>
<dbReference type="EMBL" id="JBBPBN010000029">
    <property type="protein sequence ID" value="KAK9006316.1"/>
    <property type="molecule type" value="Genomic_DNA"/>
</dbReference>
<reference evidence="1 2" key="1">
    <citation type="journal article" date="2024" name="G3 (Bethesda)">
        <title>Genome assembly of Hibiscus sabdariffa L. provides insights into metabolisms of medicinal natural products.</title>
        <authorList>
            <person name="Kim T."/>
        </authorList>
    </citation>
    <scope>NUCLEOTIDE SEQUENCE [LARGE SCALE GENOMIC DNA]</scope>
    <source>
        <strain evidence="1">TK-2024</strain>
        <tissue evidence="1">Old leaves</tissue>
    </source>
</reference>
<accession>A0ABR2R071</accession>